<evidence type="ECO:0000313" key="4">
    <source>
        <dbReference type="Proteomes" id="UP000272942"/>
    </source>
</evidence>
<evidence type="ECO:0000256" key="1">
    <source>
        <dbReference type="SAM" id="MobiDB-lite"/>
    </source>
</evidence>
<organism evidence="5">
    <name type="scientific">Echinostoma caproni</name>
    <dbReference type="NCBI Taxonomy" id="27848"/>
    <lineage>
        <taxon>Eukaryota</taxon>
        <taxon>Metazoa</taxon>
        <taxon>Spiralia</taxon>
        <taxon>Lophotrochozoa</taxon>
        <taxon>Platyhelminthes</taxon>
        <taxon>Trematoda</taxon>
        <taxon>Digenea</taxon>
        <taxon>Plagiorchiida</taxon>
        <taxon>Echinostomata</taxon>
        <taxon>Echinostomatoidea</taxon>
        <taxon>Echinostomatidae</taxon>
        <taxon>Echinostoma</taxon>
    </lineage>
</organism>
<proteinExistence type="predicted"/>
<dbReference type="WBParaSite" id="ECPE_0001071901-mRNA-1">
    <property type="protein sequence ID" value="ECPE_0001071901-mRNA-1"/>
    <property type="gene ID" value="ECPE_0001071901"/>
</dbReference>
<gene>
    <name evidence="3" type="ORF">ECPE_LOCUS10687</name>
</gene>
<reference evidence="5" key="1">
    <citation type="submission" date="2016-06" db="UniProtKB">
        <authorList>
            <consortium name="WormBaseParasite"/>
        </authorList>
    </citation>
    <scope>IDENTIFICATION</scope>
</reference>
<feature type="transmembrane region" description="Helical" evidence="2">
    <location>
        <begin position="20"/>
        <end position="40"/>
    </location>
</feature>
<keyword evidence="2" id="KW-1133">Transmembrane helix</keyword>
<keyword evidence="2" id="KW-0812">Transmembrane</keyword>
<accession>A0A183AUQ2</accession>
<keyword evidence="4" id="KW-1185">Reference proteome</keyword>
<dbReference type="AlphaFoldDB" id="A0A183AUQ2"/>
<dbReference type="OrthoDB" id="10456939at2759"/>
<dbReference type="Proteomes" id="UP000272942">
    <property type="component" value="Unassembled WGS sequence"/>
</dbReference>
<evidence type="ECO:0000256" key="2">
    <source>
        <dbReference type="SAM" id="Phobius"/>
    </source>
</evidence>
<keyword evidence="2" id="KW-0472">Membrane</keyword>
<feature type="region of interest" description="Disordered" evidence="1">
    <location>
        <begin position="47"/>
        <end position="69"/>
    </location>
</feature>
<name>A0A183AUQ2_9TREM</name>
<sequence length="69" mass="7720">MPDSDVFPSAPEDTVLDHLIRGALLIAAFIQVYFFCMALFPVSESVTDVPVSGKTRQRRSGERGKRKQH</sequence>
<evidence type="ECO:0000313" key="5">
    <source>
        <dbReference type="WBParaSite" id="ECPE_0001071901-mRNA-1"/>
    </source>
</evidence>
<protein>
    <submittedName>
        <fullName evidence="5">Transmembrane protein</fullName>
    </submittedName>
</protein>
<evidence type="ECO:0000313" key="3">
    <source>
        <dbReference type="EMBL" id="VDP87457.1"/>
    </source>
</evidence>
<reference evidence="3 4" key="2">
    <citation type="submission" date="2018-11" db="EMBL/GenBank/DDBJ databases">
        <authorList>
            <consortium name="Pathogen Informatics"/>
        </authorList>
    </citation>
    <scope>NUCLEOTIDE SEQUENCE [LARGE SCALE GENOMIC DNA]</scope>
    <source>
        <strain evidence="3 4">Egypt</strain>
    </source>
</reference>
<dbReference type="EMBL" id="UZAN01049490">
    <property type="protein sequence ID" value="VDP87457.1"/>
    <property type="molecule type" value="Genomic_DNA"/>
</dbReference>